<sequence length="297" mass="31804">MSHHNKRPLSRRTVLTGLGAATVTLPFWTLSGCSSDSSDTTVTRTDSSNSGSTGSTGSTGTGSDLDLSYSWASGGTSALTANFPDDSLFDSASACALALTGTLTQGPCYFSVGSLDDISEGLDGLPMQLCLQVIDSDCNPVSGLEVEVWHCDVAGIYSGDTSDADDGGQQFNSAFCSDNDREALQSKWFRGYQVTDSSGRVNFKSCFPGWYSSRTIHIHFKITSNGNQELVSQFCFPDALTANICTTQSDYASRGIQDTTLASGRDTVYGSDYDDYLFEWQQNEDGSLLAFKTIQIS</sequence>
<dbReference type="GO" id="GO:0016702">
    <property type="term" value="F:oxidoreductase activity, acting on single donors with incorporation of molecular oxygen, incorporation of two atoms of oxygen"/>
    <property type="evidence" value="ECO:0007669"/>
    <property type="project" value="InterPro"/>
</dbReference>
<dbReference type="InterPro" id="IPR000627">
    <property type="entry name" value="Intradiol_dOase_C"/>
</dbReference>
<dbReference type="PROSITE" id="PS51257">
    <property type="entry name" value="PROKAR_LIPOPROTEIN"/>
    <property type="match status" value="1"/>
</dbReference>
<organism evidence="3 4">
    <name type="scientific">Gallaecimonas pentaromativorans</name>
    <dbReference type="NCBI Taxonomy" id="584787"/>
    <lineage>
        <taxon>Bacteria</taxon>
        <taxon>Pseudomonadati</taxon>
        <taxon>Pseudomonadota</taxon>
        <taxon>Gammaproteobacteria</taxon>
        <taxon>Enterobacterales</taxon>
        <taxon>Gallaecimonadaceae</taxon>
        <taxon>Gallaecimonas</taxon>
    </lineage>
</organism>
<dbReference type="Pfam" id="PF00775">
    <property type="entry name" value="Dioxygenase_C"/>
    <property type="match status" value="1"/>
</dbReference>
<dbReference type="PANTHER" id="PTHR34315">
    <property type="match status" value="1"/>
</dbReference>
<keyword evidence="3" id="KW-0560">Oxidoreductase</keyword>
<dbReference type="Gene3D" id="2.60.130.10">
    <property type="entry name" value="Aromatic compound dioxygenase"/>
    <property type="match status" value="1"/>
</dbReference>
<dbReference type="Proteomes" id="UP000268033">
    <property type="component" value="Unassembled WGS sequence"/>
</dbReference>
<accession>A0A3N1PUP5</accession>
<evidence type="ECO:0000259" key="2">
    <source>
        <dbReference type="Pfam" id="PF00775"/>
    </source>
</evidence>
<dbReference type="GO" id="GO:0008199">
    <property type="term" value="F:ferric iron binding"/>
    <property type="evidence" value="ECO:0007669"/>
    <property type="project" value="InterPro"/>
</dbReference>
<evidence type="ECO:0000313" key="4">
    <source>
        <dbReference type="Proteomes" id="UP000268033"/>
    </source>
</evidence>
<dbReference type="InterPro" id="IPR015889">
    <property type="entry name" value="Intradiol_dOase_core"/>
</dbReference>
<keyword evidence="4" id="KW-1185">Reference proteome</keyword>
<dbReference type="EMBL" id="RJUL01000001">
    <property type="protein sequence ID" value="ROQ30460.1"/>
    <property type="molecule type" value="Genomic_DNA"/>
</dbReference>
<keyword evidence="3" id="KW-0223">Dioxygenase</keyword>
<gene>
    <name evidence="3" type="ORF">EDC28_101146</name>
</gene>
<feature type="region of interest" description="Disordered" evidence="1">
    <location>
        <begin position="33"/>
        <end position="61"/>
    </location>
</feature>
<dbReference type="SUPFAM" id="SSF49482">
    <property type="entry name" value="Aromatic compound dioxygenase"/>
    <property type="match status" value="1"/>
</dbReference>
<dbReference type="STRING" id="584787.GCA_001247655_01740"/>
<evidence type="ECO:0000313" key="3">
    <source>
        <dbReference type="EMBL" id="ROQ30460.1"/>
    </source>
</evidence>
<comment type="caution">
    <text evidence="3">The sequence shown here is derived from an EMBL/GenBank/DDBJ whole genome shotgun (WGS) entry which is preliminary data.</text>
</comment>
<dbReference type="PANTHER" id="PTHR34315:SF1">
    <property type="entry name" value="INTRADIOL RING-CLEAVAGE DIOXYGENASES DOMAIN-CONTAINING PROTEIN-RELATED"/>
    <property type="match status" value="1"/>
</dbReference>
<protein>
    <submittedName>
        <fullName evidence="3">Dioxygenase-like protein</fullName>
    </submittedName>
</protein>
<feature type="domain" description="Intradiol ring-cleavage dioxygenases" evidence="2">
    <location>
        <begin position="124"/>
        <end position="238"/>
    </location>
</feature>
<dbReference type="AlphaFoldDB" id="A0A3N1PUP5"/>
<dbReference type="RefSeq" id="WP_123420339.1">
    <property type="nucleotide sequence ID" value="NZ_RJUL01000001.1"/>
</dbReference>
<proteinExistence type="predicted"/>
<name>A0A3N1PUP5_9GAMM</name>
<reference evidence="3 4" key="1">
    <citation type="submission" date="2018-11" db="EMBL/GenBank/DDBJ databases">
        <title>Genomic Encyclopedia of Type Strains, Phase IV (KMG-IV): sequencing the most valuable type-strain genomes for metagenomic binning, comparative biology and taxonomic classification.</title>
        <authorList>
            <person name="Goeker M."/>
        </authorList>
    </citation>
    <scope>NUCLEOTIDE SEQUENCE [LARGE SCALE GENOMIC DNA]</scope>
    <source>
        <strain evidence="3 4">DSM 21945</strain>
    </source>
</reference>
<evidence type="ECO:0000256" key="1">
    <source>
        <dbReference type="SAM" id="MobiDB-lite"/>
    </source>
</evidence>